<name>A0A1G2K547_9BACT</name>
<gene>
    <name evidence="1" type="ORF">A2633_03570</name>
</gene>
<dbReference type="AlphaFoldDB" id="A0A1G2K547"/>
<evidence type="ECO:0000313" key="2">
    <source>
        <dbReference type="Proteomes" id="UP000177152"/>
    </source>
</evidence>
<accession>A0A1G2K547</accession>
<reference evidence="1 2" key="1">
    <citation type="journal article" date="2016" name="Nat. Commun.">
        <title>Thousands of microbial genomes shed light on interconnected biogeochemical processes in an aquifer system.</title>
        <authorList>
            <person name="Anantharaman K."/>
            <person name="Brown C.T."/>
            <person name="Hug L.A."/>
            <person name="Sharon I."/>
            <person name="Castelle C.J."/>
            <person name="Probst A.J."/>
            <person name="Thomas B.C."/>
            <person name="Singh A."/>
            <person name="Wilkins M.J."/>
            <person name="Karaoz U."/>
            <person name="Brodie E.L."/>
            <person name="Williams K.H."/>
            <person name="Hubbard S.S."/>
            <person name="Banfield J.F."/>
        </authorList>
    </citation>
    <scope>NUCLEOTIDE SEQUENCE [LARGE SCALE GENOMIC DNA]</scope>
</reference>
<protein>
    <submittedName>
        <fullName evidence="1">Uncharacterized protein</fullName>
    </submittedName>
</protein>
<proteinExistence type="predicted"/>
<organism evidence="1 2">
    <name type="scientific">Candidatus Sungbacteria bacterium RIFCSPHIGHO2_01_FULL_47_32</name>
    <dbReference type="NCBI Taxonomy" id="1802264"/>
    <lineage>
        <taxon>Bacteria</taxon>
        <taxon>Candidatus Sungiibacteriota</taxon>
    </lineage>
</organism>
<dbReference type="EMBL" id="MHQC01000033">
    <property type="protein sequence ID" value="OGZ94542.1"/>
    <property type="molecule type" value="Genomic_DNA"/>
</dbReference>
<comment type="caution">
    <text evidence="1">The sequence shown here is derived from an EMBL/GenBank/DDBJ whole genome shotgun (WGS) entry which is preliminary data.</text>
</comment>
<sequence length="178" mass="20239">MSIEQSPGDKNRVEGVELAQEMASIENATHDFARILAEAIKDPDKRDASKLPSWASGFEVIRSVDLHNMVRVGVTPEDVIAYGEESAEKVENLTKYAENLNGLTKVQLLREYFKQFAEGFMSKMKRDKEYDESKSIITGTVPAMVAQPKEYRDAQRAYENSLEKRTLVWDRVKHGQPE</sequence>
<dbReference type="Proteomes" id="UP000177152">
    <property type="component" value="Unassembled WGS sequence"/>
</dbReference>
<evidence type="ECO:0000313" key="1">
    <source>
        <dbReference type="EMBL" id="OGZ94542.1"/>
    </source>
</evidence>